<evidence type="ECO:0000313" key="11">
    <source>
        <dbReference type="EMBL" id="CAK8692512.1"/>
    </source>
</evidence>
<keyword evidence="12" id="KW-1185">Reference proteome</keyword>
<evidence type="ECO:0000256" key="1">
    <source>
        <dbReference type="ARBA" id="ARBA00004123"/>
    </source>
</evidence>
<evidence type="ECO:0000256" key="7">
    <source>
        <dbReference type="ARBA" id="ARBA00023125"/>
    </source>
</evidence>
<keyword evidence="8" id="KW-0804">Transcription</keyword>
<evidence type="ECO:0000256" key="3">
    <source>
        <dbReference type="ARBA" id="ARBA00022737"/>
    </source>
</evidence>
<evidence type="ECO:0000256" key="8">
    <source>
        <dbReference type="ARBA" id="ARBA00023163"/>
    </source>
</evidence>
<evidence type="ECO:0000256" key="9">
    <source>
        <dbReference type="ARBA" id="ARBA00023242"/>
    </source>
</evidence>
<dbReference type="Gene3D" id="3.30.710.10">
    <property type="entry name" value="Potassium Channel Kv1.1, Chain A"/>
    <property type="match status" value="1"/>
</dbReference>
<evidence type="ECO:0000256" key="2">
    <source>
        <dbReference type="ARBA" id="ARBA00022723"/>
    </source>
</evidence>
<keyword evidence="9" id="KW-0539">Nucleus</keyword>
<evidence type="ECO:0000259" key="10">
    <source>
        <dbReference type="PROSITE" id="PS50097"/>
    </source>
</evidence>
<dbReference type="InterPro" id="IPR011333">
    <property type="entry name" value="SKP1/BTB/POZ_sf"/>
</dbReference>
<dbReference type="EMBL" id="CAWYQH010000130">
    <property type="protein sequence ID" value="CAK8692512.1"/>
    <property type="molecule type" value="Genomic_DNA"/>
</dbReference>
<reference evidence="11 12" key="1">
    <citation type="submission" date="2024-02" db="EMBL/GenBank/DDBJ databases">
        <authorList>
            <person name="Daric V."/>
            <person name="Darras S."/>
        </authorList>
    </citation>
    <scope>NUCLEOTIDE SEQUENCE [LARGE SCALE GENOMIC DNA]</scope>
</reference>
<protein>
    <recommendedName>
        <fullName evidence="10">BTB domain-containing protein</fullName>
    </recommendedName>
</protein>
<dbReference type="SUPFAM" id="SSF54695">
    <property type="entry name" value="POZ domain"/>
    <property type="match status" value="1"/>
</dbReference>
<keyword evidence="6" id="KW-0805">Transcription regulation</keyword>
<comment type="subcellular location">
    <subcellularLocation>
        <location evidence="1">Nucleus</location>
    </subcellularLocation>
</comment>
<evidence type="ECO:0000256" key="5">
    <source>
        <dbReference type="ARBA" id="ARBA00022833"/>
    </source>
</evidence>
<dbReference type="Pfam" id="PF00651">
    <property type="entry name" value="BTB"/>
    <property type="match status" value="1"/>
</dbReference>
<dbReference type="PROSITE" id="PS50097">
    <property type="entry name" value="BTB"/>
    <property type="match status" value="1"/>
</dbReference>
<keyword evidence="5" id="KW-0862">Zinc</keyword>
<keyword evidence="2" id="KW-0479">Metal-binding</keyword>
<dbReference type="InterPro" id="IPR050457">
    <property type="entry name" value="ZnFinger_BTB_dom_contain"/>
</dbReference>
<comment type="caution">
    <text evidence="11">The sequence shown here is derived from an EMBL/GenBank/DDBJ whole genome shotgun (WGS) entry which is preliminary data.</text>
</comment>
<evidence type="ECO:0000256" key="4">
    <source>
        <dbReference type="ARBA" id="ARBA00022771"/>
    </source>
</evidence>
<name>A0ABP0GLA9_CLALP</name>
<proteinExistence type="predicted"/>
<dbReference type="PANTHER" id="PTHR46105">
    <property type="entry name" value="AGAP004733-PA"/>
    <property type="match status" value="1"/>
</dbReference>
<accession>A0ABP0GLA9</accession>
<gene>
    <name evidence="11" type="ORF">CVLEPA_LOCUS25776</name>
</gene>
<dbReference type="Proteomes" id="UP001642483">
    <property type="component" value="Unassembled WGS sequence"/>
</dbReference>
<keyword evidence="4" id="KW-0863">Zinc-finger</keyword>
<keyword evidence="3" id="KW-0677">Repeat</keyword>
<evidence type="ECO:0000256" key="6">
    <source>
        <dbReference type="ARBA" id="ARBA00023015"/>
    </source>
</evidence>
<dbReference type="PANTHER" id="PTHR46105:SF5">
    <property type="entry name" value="ZINC FINGER AND BTB DOMAIN-CONTAINING PROTEIN 44 ISOFORM X1"/>
    <property type="match status" value="1"/>
</dbReference>
<dbReference type="SMART" id="SM00225">
    <property type="entry name" value="BTB"/>
    <property type="match status" value="1"/>
</dbReference>
<sequence length="153" mass="16831">MKMSGMSQVLTHRNPSHASESFSRFNKLRREGLLCDLTILVQGQKFKAHKVVMAACSDYFLTAICGGKSTASVSVSNGASGSHMTIELQYVTLRGFAPLLEYAYTSDLNVNASRECMFRIYAFESAVDPESIQAGQSSASSWRQAVDVEWTTQ</sequence>
<dbReference type="InterPro" id="IPR000210">
    <property type="entry name" value="BTB/POZ_dom"/>
</dbReference>
<evidence type="ECO:0000313" key="12">
    <source>
        <dbReference type="Proteomes" id="UP001642483"/>
    </source>
</evidence>
<organism evidence="11 12">
    <name type="scientific">Clavelina lepadiformis</name>
    <name type="common">Light-bulb sea squirt</name>
    <name type="synonym">Ascidia lepadiformis</name>
    <dbReference type="NCBI Taxonomy" id="159417"/>
    <lineage>
        <taxon>Eukaryota</taxon>
        <taxon>Metazoa</taxon>
        <taxon>Chordata</taxon>
        <taxon>Tunicata</taxon>
        <taxon>Ascidiacea</taxon>
        <taxon>Aplousobranchia</taxon>
        <taxon>Clavelinidae</taxon>
        <taxon>Clavelina</taxon>
    </lineage>
</organism>
<feature type="domain" description="BTB" evidence="10">
    <location>
        <begin position="35"/>
        <end position="112"/>
    </location>
</feature>
<keyword evidence="7" id="KW-0238">DNA-binding</keyword>